<dbReference type="InterPro" id="IPR011051">
    <property type="entry name" value="RmlC_Cupin_sf"/>
</dbReference>
<dbReference type="EMBL" id="WIVU01000019">
    <property type="protein sequence ID" value="MQU06369.1"/>
    <property type="molecule type" value="Genomic_DNA"/>
</dbReference>
<comment type="caution">
    <text evidence="1">The sequence shown here is derived from an EMBL/GenBank/DDBJ whole genome shotgun (WGS) entry which is preliminary data.</text>
</comment>
<evidence type="ECO:0000313" key="2">
    <source>
        <dbReference type="Proteomes" id="UP000478064"/>
    </source>
</evidence>
<reference evidence="1 2" key="1">
    <citation type="submission" date="2019-10" db="EMBL/GenBank/DDBJ databases">
        <title>Evaluation of single-gene subtyping targets for Pseudomonas.</title>
        <authorList>
            <person name="Reichler S.J."/>
            <person name="Orsi R.H."/>
            <person name="Wiedmann M."/>
            <person name="Martin N.H."/>
            <person name="Murphy S.I."/>
        </authorList>
    </citation>
    <scope>NUCLEOTIDE SEQUENCE [LARGE SCALE GENOMIC DNA]</scope>
    <source>
        <strain evidence="1 2">FSL R10-1637</strain>
    </source>
</reference>
<proteinExistence type="predicted"/>
<gene>
    <name evidence="1" type="ORF">GHO27_11755</name>
</gene>
<evidence type="ECO:0000313" key="1">
    <source>
        <dbReference type="EMBL" id="MQU06369.1"/>
    </source>
</evidence>
<protein>
    <submittedName>
        <fullName evidence="1">Uncharacterized protein</fullName>
    </submittedName>
</protein>
<organism evidence="1 2">
    <name type="scientific">Pseudomonas helleri</name>
    <dbReference type="NCBI Taxonomy" id="1608996"/>
    <lineage>
        <taxon>Bacteria</taxon>
        <taxon>Pseudomonadati</taxon>
        <taxon>Pseudomonadota</taxon>
        <taxon>Gammaproteobacteria</taxon>
        <taxon>Pseudomonadales</taxon>
        <taxon>Pseudomonadaceae</taxon>
        <taxon>Pseudomonas</taxon>
    </lineage>
</organism>
<dbReference type="AlphaFoldDB" id="A0A6L5HSR6"/>
<accession>A0A6L5HSR6</accession>
<sequence length="292" mass="31098">MSLIHQRATAVRHTLDAVRAAGLGAEHNTAEQIDAAREALRNLAAQPELFPTEQYPFRSELASGFYRLGEDADRRNALYVLVGKARASNAPHRHPSWALIAGVSGNEHNVLFERIDDGSEPGKGKLRKRGEHSIVAGDVLYMPAGDYHTIQVDGDELAVHLHIYGIGVDGPENRGAPVFRGPDSEAYDVNNRGPLSLGVQQVSLAQVVEAHQAKPLAFFAVDHAVQLPGEWPAAVPVSSVEGAALPAGLPADTHQVLVLIGDAEPVEVVAERLARAGYATAVRLDPAELAAG</sequence>
<dbReference type="Gene3D" id="2.60.120.10">
    <property type="entry name" value="Jelly Rolls"/>
    <property type="match status" value="1"/>
</dbReference>
<dbReference type="Proteomes" id="UP000478064">
    <property type="component" value="Unassembled WGS sequence"/>
</dbReference>
<name>A0A6L5HSR6_9PSED</name>
<dbReference type="InterPro" id="IPR014710">
    <property type="entry name" value="RmlC-like_jellyroll"/>
</dbReference>
<dbReference type="RefSeq" id="WP_153373902.1">
    <property type="nucleotide sequence ID" value="NZ_WIVU01000019.1"/>
</dbReference>
<dbReference type="SUPFAM" id="SSF51182">
    <property type="entry name" value="RmlC-like cupins"/>
    <property type="match status" value="1"/>
</dbReference>